<proteinExistence type="predicted"/>
<reference evidence="1" key="2">
    <citation type="submission" date="2021-08" db="EMBL/GenBank/DDBJ databases">
        <authorList>
            <person name="Dalcin Martins P."/>
        </authorList>
    </citation>
    <scope>NUCLEOTIDE SEQUENCE</scope>
    <source>
        <strain evidence="1">MAG_39</strain>
    </source>
</reference>
<name>A0A953J1R0_9BACT</name>
<reference evidence="1" key="1">
    <citation type="journal article" date="2021" name="bioRxiv">
        <title>Unraveling nitrogen, sulfur and carbon metabolic pathways and microbial community transcriptional responses to substrate deprivation and toxicity stresses in a bioreactor mimicking anoxic brackish coastal sediment conditions.</title>
        <authorList>
            <person name="Martins P.D."/>
            <person name="Echeveste M.J."/>
            <person name="Arshad A."/>
            <person name="Kurth J."/>
            <person name="Ouboter H."/>
            <person name="Jetten M.S.M."/>
            <person name="Welte C.U."/>
        </authorList>
    </citation>
    <scope>NUCLEOTIDE SEQUENCE</scope>
    <source>
        <strain evidence="1">MAG_39</strain>
    </source>
</reference>
<gene>
    <name evidence="1" type="ORF">K8I29_00410</name>
</gene>
<dbReference type="EMBL" id="JAIOIV010000006">
    <property type="protein sequence ID" value="MBZ0154661.1"/>
    <property type="molecule type" value="Genomic_DNA"/>
</dbReference>
<accession>A0A953J1R0</accession>
<organism evidence="1 2">
    <name type="scientific">Candidatus Nitrobium versatile</name>
    <dbReference type="NCBI Taxonomy" id="2884831"/>
    <lineage>
        <taxon>Bacteria</taxon>
        <taxon>Pseudomonadati</taxon>
        <taxon>Nitrospirota</taxon>
        <taxon>Nitrospiria</taxon>
        <taxon>Nitrospirales</taxon>
        <taxon>Nitrospiraceae</taxon>
        <taxon>Candidatus Nitrobium</taxon>
    </lineage>
</organism>
<dbReference type="AlphaFoldDB" id="A0A953J1R0"/>
<sequence length="62" mass="6875">MRETIIELSASETRCPYYSGGLEICTASCSSMGINVRMKLKYCGNEDYDDCPLFLAKGLLRG</sequence>
<protein>
    <submittedName>
        <fullName evidence="1">Uncharacterized protein</fullName>
    </submittedName>
</protein>
<evidence type="ECO:0000313" key="1">
    <source>
        <dbReference type="EMBL" id="MBZ0154661.1"/>
    </source>
</evidence>
<evidence type="ECO:0000313" key="2">
    <source>
        <dbReference type="Proteomes" id="UP000705867"/>
    </source>
</evidence>
<comment type="caution">
    <text evidence="1">The sequence shown here is derived from an EMBL/GenBank/DDBJ whole genome shotgun (WGS) entry which is preliminary data.</text>
</comment>
<dbReference type="Proteomes" id="UP000705867">
    <property type="component" value="Unassembled WGS sequence"/>
</dbReference>